<feature type="domain" description="CAND6/7 N-terminal" evidence="9">
    <location>
        <begin position="24"/>
        <end position="156"/>
    </location>
</feature>
<evidence type="ECO:0000313" key="10">
    <source>
        <dbReference type="EMBL" id="PON39704.1"/>
    </source>
</evidence>
<feature type="transmembrane region" description="Helical" evidence="6">
    <location>
        <begin position="204"/>
        <end position="223"/>
    </location>
</feature>
<dbReference type="EMBL" id="JXTC01000709">
    <property type="protein sequence ID" value="PON39704.1"/>
    <property type="molecule type" value="Genomic_DNA"/>
</dbReference>
<keyword evidence="3 7" id="KW-0732">Signal</keyword>
<dbReference type="AlphaFoldDB" id="A0A2P5AT38"/>
<keyword evidence="10" id="KW-0675">Receptor</keyword>
<protein>
    <submittedName>
        <fullName evidence="10">Lung seven transmembrane receptor-like</fullName>
    </submittedName>
</protein>
<dbReference type="OrthoDB" id="29657at2759"/>
<feature type="transmembrane region" description="Helical" evidence="6">
    <location>
        <begin position="243"/>
        <end position="274"/>
    </location>
</feature>
<feature type="transmembrane region" description="Helical" evidence="6">
    <location>
        <begin position="315"/>
        <end position="335"/>
    </location>
</feature>
<dbReference type="Proteomes" id="UP000237000">
    <property type="component" value="Unassembled WGS sequence"/>
</dbReference>
<reference evidence="11" key="1">
    <citation type="submission" date="2016-06" db="EMBL/GenBank/DDBJ databases">
        <title>Parallel loss of symbiosis genes in relatives of nitrogen-fixing non-legume Parasponia.</title>
        <authorList>
            <person name="Van Velzen R."/>
            <person name="Holmer R."/>
            <person name="Bu F."/>
            <person name="Rutten L."/>
            <person name="Van Zeijl A."/>
            <person name="Liu W."/>
            <person name="Santuari L."/>
            <person name="Cao Q."/>
            <person name="Sharma T."/>
            <person name="Shen D."/>
            <person name="Roswanjaya Y."/>
            <person name="Wardhani T."/>
            <person name="Kalhor M.S."/>
            <person name="Jansen J."/>
            <person name="Van den Hoogen J."/>
            <person name="Gungor B."/>
            <person name="Hartog M."/>
            <person name="Hontelez J."/>
            <person name="Verver J."/>
            <person name="Yang W.-C."/>
            <person name="Schijlen E."/>
            <person name="Repin R."/>
            <person name="Schilthuizen M."/>
            <person name="Schranz E."/>
            <person name="Heidstra R."/>
            <person name="Miyata K."/>
            <person name="Fedorova E."/>
            <person name="Kohlen W."/>
            <person name="Bisseling T."/>
            <person name="Smit S."/>
            <person name="Geurts R."/>
        </authorList>
    </citation>
    <scope>NUCLEOTIDE SEQUENCE [LARGE SCALE GENOMIC DNA]</scope>
    <source>
        <strain evidence="11">cv. RG33-2</strain>
    </source>
</reference>
<organism evidence="10 11">
    <name type="scientific">Trema orientale</name>
    <name type="common">Charcoal tree</name>
    <name type="synonym">Celtis orientalis</name>
    <dbReference type="NCBI Taxonomy" id="63057"/>
    <lineage>
        <taxon>Eukaryota</taxon>
        <taxon>Viridiplantae</taxon>
        <taxon>Streptophyta</taxon>
        <taxon>Embryophyta</taxon>
        <taxon>Tracheophyta</taxon>
        <taxon>Spermatophyta</taxon>
        <taxon>Magnoliopsida</taxon>
        <taxon>eudicotyledons</taxon>
        <taxon>Gunneridae</taxon>
        <taxon>Pentapetalae</taxon>
        <taxon>rosids</taxon>
        <taxon>fabids</taxon>
        <taxon>Rosales</taxon>
        <taxon>Cannabaceae</taxon>
        <taxon>Trema</taxon>
    </lineage>
</organism>
<keyword evidence="4 6" id="KW-1133">Transmembrane helix</keyword>
<evidence type="ECO:0000256" key="7">
    <source>
        <dbReference type="SAM" id="SignalP"/>
    </source>
</evidence>
<dbReference type="Pfam" id="PF06814">
    <property type="entry name" value="GOST_TM"/>
    <property type="match status" value="1"/>
</dbReference>
<dbReference type="InParanoid" id="A0A2P5AT38"/>
<feature type="transmembrane region" description="Helical" evidence="6">
    <location>
        <begin position="355"/>
        <end position="377"/>
    </location>
</feature>
<keyword evidence="5 6" id="KW-0472">Membrane</keyword>
<evidence type="ECO:0000256" key="3">
    <source>
        <dbReference type="ARBA" id="ARBA00022729"/>
    </source>
</evidence>
<comment type="subcellular location">
    <subcellularLocation>
        <location evidence="1">Membrane</location>
        <topology evidence="1">Multi-pass membrane protein</topology>
    </subcellularLocation>
</comment>
<keyword evidence="11" id="KW-1185">Reference proteome</keyword>
<dbReference type="PANTHER" id="PTHR21229">
    <property type="entry name" value="LUNG SEVEN TRANSMEMBRANE RECEPTOR"/>
    <property type="match status" value="1"/>
</dbReference>
<dbReference type="Pfam" id="PF21904">
    <property type="entry name" value="CAND6-7_N"/>
    <property type="match status" value="1"/>
</dbReference>
<evidence type="ECO:0000256" key="5">
    <source>
        <dbReference type="ARBA" id="ARBA00023136"/>
    </source>
</evidence>
<evidence type="ECO:0000259" key="8">
    <source>
        <dbReference type="Pfam" id="PF06814"/>
    </source>
</evidence>
<keyword evidence="2 6" id="KW-0812">Transmembrane</keyword>
<dbReference type="PANTHER" id="PTHR21229:SF22">
    <property type="entry name" value="DBJ|BAA84809.1"/>
    <property type="match status" value="1"/>
</dbReference>
<dbReference type="GO" id="GO:0016020">
    <property type="term" value="C:membrane"/>
    <property type="evidence" value="ECO:0007669"/>
    <property type="project" value="UniProtKB-SubCell"/>
</dbReference>
<sequence length="437" mass="51069">MAISTRFTILLILISTTLCSAEIRSLKIRDDERPIIMLDDFGFTNRGRLELNISWISLSFRNNPLLDLSNNVGFFLYAHNSSRHTLKSEAATYCPPELRRDKGKDKIHKGLLLSPNLSNNTLVYHNETDPGHRVLIFVNCIEGMNVSMDIQWAMYNVLDGGNVRDYLPVGLSVLPRVYFFFSLVYVIVTSLWIYVLYKKRPGVLCIHLFMLAVPIAKVLKLVYDSTDMSCIKGTGRRLVDHGALFLYLFEFVTFFEGITYFTMLILITSGWLFLKPYLQLKDIIVLILLIPFQVIATMIQAQIEIDGSCEYVTSWFYLKSLFYVVECVCYALILLPLPTYPDNFRSRVLILRIKWVSYILFLFVFFTHFVLLFWWYMAPYKYFWFYFAAWELATLTFYFVIGYMFRPVVQQSDIEGLRLVSSYVNNNVFLSQIMFEL</sequence>
<dbReference type="InterPro" id="IPR053937">
    <property type="entry name" value="GOST_TM"/>
</dbReference>
<evidence type="ECO:0000256" key="2">
    <source>
        <dbReference type="ARBA" id="ARBA00022692"/>
    </source>
</evidence>
<feature type="transmembrane region" description="Helical" evidence="6">
    <location>
        <begin position="283"/>
        <end position="303"/>
    </location>
</feature>
<feature type="chain" id="PRO_5015169989" evidence="7">
    <location>
        <begin position="22"/>
        <end position="437"/>
    </location>
</feature>
<gene>
    <name evidence="10" type="ORF">TorRG33x02_342000</name>
</gene>
<dbReference type="GO" id="GO:0005794">
    <property type="term" value="C:Golgi apparatus"/>
    <property type="evidence" value="ECO:0007669"/>
    <property type="project" value="TreeGrafter"/>
</dbReference>
<feature type="signal peptide" evidence="7">
    <location>
        <begin position="1"/>
        <end position="21"/>
    </location>
</feature>
<evidence type="ECO:0000259" key="9">
    <source>
        <dbReference type="Pfam" id="PF21904"/>
    </source>
</evidence>
<evidence type="ECO:0000256" key="6">
    <source>
        <dbReference type="SAM" id="Phobius"/>
    </source>
</evidence>
<evidence type="ECO:0000256" key="4">
    <source>
        <dbReference type="ARBA" id="ARBA00022989"/>
    </source>
</evidence>
<feature type="domain" description="GOST seven transmembrane" evidence="8">
    <location>
        <begin position="175"/>
        <end position="408"/>
    </location>
</feature>
<comment type="caution">
    <text evidence="10">The sequence shown here is derived from an EMBL/GenBank/DDBJ whole genome shotgun (WGS) entry which is preliminary data.</text>
</comment>
<evidence type="ECO:0000256" key="1">
    <source>
        <dbReference type="ARBA" id="ARBA00004141"/>
    </source>
</evidence>
<proteinExistence type="predicted"/>
<accession>A0A2P5AT38</accession>
<dbReference type="InterPro" id="IPR009637">
    <property type="entry name" value="GPR107/GPR108-like"/>
</dbReference>
<evidence type="ECO:0000313" key="11">
    <source>
        <dbReference type="Proteomes" id="UP000237000"/>
    </source>
</evidence>
<name>A0A2P5AT38_TREOI</name>
<dbReference type="InterPro" id="IPR054103">
    <property type="entry name" value="CAND6-7_N"/>
</dbReference>
<feature type="transmembrane region" description="Helical" evidence="6">
    <location>
        <begin position="383"/>
        <end position="405"/>
    </location>
</feature>
<feature type="transmembrane region" description="Helical" evidence="6">
    <location>
        <begin position="177"/>
        <end position="197"/>
    </location>
</feature>